<dbReference type="AlphaFoldDB" id="A0A5J4WGU5"/>
<protein>
    <recommendedName>
        <fullName evidence="6">Right handed beta helix domain-containing protein</fullName>
    </recommendedName>
</protein>
<name>A0A5J4WGU5_9EUKA</name>
<feature type="signal peptide" evidence="3">
    <location>
        <begin position="1"/>
        <end position="20"/>
    </location>
</feature>
<feature type="chain" id="PRO_5023858431" description="Right handed beta helix domain-containing protein" evidence="3">
    <location>
        <begin position="21"/>
        <end position="823"/>
    </location>
</feature>
<feature type="compositionally biased region" description="Low complexity" evidence="1">
    <location>
        <begin position="806"/>
        <end position="817"/>
    </location>
</feature>
<evidence type="ECO:0000313" key="4">
    <source>
        <dbReference type="EMBL" id="KAA6393595.1"/>
    </source>
</evidence>
<evidence type="ECO:0000256" key="3">
    <source>
        <dbReference type="SAM" id="SignalP"/>
    </source>
</evidence>
<dbReference type="Proteomes" id="UP000324800">
    <property type="component" value="Unassembled WGS sequence"/>
</dbReference>
<keyword evidence="2" id="KW-0812">Transmembrane</keyword>
<accession>A0A5J4WGU5</accession>
<dbReference type="InterPro" id="IPR011050">
    <property type="entry name" value="Pectin_lyase_fold/virulence"/>
</dbReference>
<comment type="caution">
    <text evidence="4">The sequence shown here is derived from an EMBL/GenBank/DDBJ whole genome shotgun (WGS) entry which is preliminary data.</text>
</comment>
<feature type="transmembrane region" description="Helical" evidence="2">
    <location>
        <begin position="582"/>
        <end position="611"/>
    </location>
</feature>
<evidence type="ECO:0008006" key="6">
    <source>
        <dbReference type="Google" id="ProtNLM"/>
    </source>
</evidence>
<dbReference type="EMBL" id="SNRW01002189">
    <property type="protein sequence ID" value="KAA6393595.1"/>
    <property type="molecule type" value="Genomic_DNA"/>
</dbReference>
<reference evidence="4 5" key="1">
    <citation type="submission" date="2019-03" db="EMBL/GenBank/DDBJ databases">
        <title>Single cell metagenomics reveals metabolic interactions within the superorganism composed of flagellate Streblomastix strix and complex community of Bacteroidetes bacteria on its surface.</title>
        <authorList>
            <person name="Treitli S.C."/>
            <person name="Kolisko M."/>
            <person name="Husnik F."/>
            <person name="Keeling P."/>
            <person name="Hampl V."/>
        </authorList>
    </citation>
    <scope>NUCLEOTIDE SEQUENCE [LARGE SCALE GENOMIC DNA]</scope>
    <source>
        <strain evidence="4">ST1C</strain>
    </source>
</reference>
<evidence type="ECO:0000256" key="1">
    <source>
        <dbReference type="SAM" id="MobiDB-lite"/>
    </source>
</evidence>
<gene>
    <name evidence="4" type="ORF">EZS28_010880</name>
</gene>
<feature type="region of interest" description="Disordered" evidence="1">
    <location>
        <begin position="762"/>
        <end position="823"/>
    </location>
</feature>
<keyword evidence="2" id="KW-1133">Transmembrane helix</keyword>
<keyword evidence="3" id="KW-0732">Signal</keyword>
<organism evidence="4 5">
    <name type="scientific">Streblomastix strix</name>
    <dbReference type="NCBI Taxonomy" id="222440"/>
    <lineage>
        <taxon>Eukaryota</taxon>
        <taxon>Metamonada</taxon>
        <taxon>Preaxostyla</taxon>
        <taxon>Oxymonadida</taxon>
        <taxon>Streblomastigidae</taxon>
        <taxon>Streblomastix</taxon>
    </lineage>
</organism>
<evidence type="ECO:0000256" key="2">
    <source>
        <dbReference type="SAM" id="Phobius"/>
    </source>
</evidence>
<feature type="compositionally biased region" description="Polar residues" evidence="1">
    <location>
        <begin position="762"/>
        <end position="773"/>
    </location>
</feature>
<feature type="compositionally biased region" description="Polar residues" evidence="1">
    <location>
        <begin position="781"/>
        <end position="800"/>
    </location>
</feature>
<evidence type="ECO:0000313" key="5">
    <source>
        <dbReference type="Proteomes" id="UP000324800"/>
    </source>
</evidence>
<keyword evidence="2" id="KW-0472">Membrane</keyword>
<proteinExistence type="predicted"/>
<dbReference type="SUPFAM" id="SSF51126">
    <property type="entry name" value="Pectin lyase-like"/>
    <property type="match status" value="2"/>
</dbReference>
<sequence length="823" mass="90405">MRFIFIVLVSIYTYIACADANTGTLESALGRNSNSNEKFSRNVRLDDGKYISFGLNATNNELSLFGAQNTEIVLRDSDEHRVLFFGKDAQILLQWLRFSKSNDYIIAMIEIESKFTFKDSTLIGTAVIENCFEINGGELILNNLKLEFEIISERKVSNIINFGEYRGYLNVLDTSIDNVLVQGGRPLFGDGVESEMSLTNCNFNQVYFDHDSASNLIDNITGSGNVIIQDCTFTDVENALVGGVVNGLNSKGNLQVFGSSFKNCHNTKHIDDGFSNQIHTDILSGDARFSSDIFEDCTSLDFGGAINFISNGKLSISSVIFKNCISYAGKGGAVYFIGNGEISIQSSTVTQCRAFGGQVGSGGAMYIEGNGKHLISSSSFSQCSVAGSQSAEGGSLYMKGGSNDIKSTNLVSSSAQIAQSSQSQSLSNVESNQILALGGGIMAVDWLNESQIQSSSFTECSAYIGGAIYLDSTNGRIQIIHSTFTDNTASIGGGGAIFAHDTNMIYLRQCSLSSNIALVSQSGNDLHFSELGAVSDNPDMEKIKKDVIYKSFSRSDETRVYIDGIGSQIDWLPSSSIWTMPIWLIVVVSLVALTIFIVVIVLLCVCCGCLCCNKGQNDETQENSCCNKCRDECCLKCREDWCNKCINDCCYKCRDECCYQCCDNCQNKCRINCLYKCRDECCFKCRDECCLKCRDECCVNCCNCCCCSNHNVNDNNEQQHRIVEEGRYVENLGYSKPQVQQQGNGNENGVVVVPDNVYTPQSNDSNINSQYAPNQLPPQLYDQNSNPQVQYSSYSPTQMYNPMYAQSPPQDQQMSSSKIITVQ</sequence>